<evidence type="ECO:0000256" key="1">
    <source>
        <dbReference type="SAM" id="MobiDB-lite"/>
    </source>
</evidence>
<keyword evidence="3" id="KW-1185">Reference proteome</keyword>
<feature type="non-terminal residue" evidence="2">
    <location>
        <position position="1"/>
    </location>
</feature>
<protein>
    <submittedName>
        <fullName evidence="2">Helix-turn-helix domain-containing protein</fullName>
    </submittedName>
</protein>
<dbReference type="Gene3D" id="1.10.10.60">
    <property type="entry name" value="Homeodomain-like"/>
    <property type="match status" value="1"/>
</dbReference>
<organism evidence="2 3">
    <name type="scientific">Microbacterium aurantiacum</name>
    <dbReference type="NCBI Taxonomy" id="162393"/>
    <lineage>
        <taxon>Bacteria</taxon>
        <taxon>Bacillati</taxon>
        <taxon>Actinomycetota</taxon>
        <taxon>Actinomycetes</taxon>
        <taxon>Micrococcales</taxon>
        <taxon>Microbacteriaceae</taxon>
        <taxon>Microbacterium</taxon>
    </lineage>
</organism>
<sequence length="160" mass="17612">TKDPVDDRDATPGAHPCPDVVSATRSPSRRPPNLHRWIEAKRHDSRGAVAKNPAKSQTRLTIEQRMELVADYEAGMPVRIIAVKYGVHRGTIPAFVLRSGGQLRSTGLNNERRASAAILYRDGHTLQEVADRLGIDPKTVRNAVVAEGVTLRPRGRRPTT</sequence>
<gene>
    <name evidence="2" type="ORF">KZC48_15370</name>
</gene>
<feature type="region of interest" description="Disordered" evidence="1">
    <location>
        <begin position="1"/>
        <end position="33"/>
    </location>
</feature>
<reference evidence="2" key="1">
    <citation type="submission" date="2021-06" db="EMBL/GenBank/DDBJ databases">
        <title>Genome-based taxonomic framework of Microbacterium strains isolated from marine environment, the description of four new species and reclassification of four preexisting species.</title>
        <authorList>
            <person name="Lee S.D."/>
            <person name="Kim S.-M."/>
            <person name="Byeon Y.-S."/>
            <person name="Yang H.L."/>
            <person name="Kim I.S."/>
        </authorList>
    </citation>
    <scope>NUCLEOTIDE SEQUENCE</scope>
    <source>
        <strain evidence="2">KACC 20510</strain>
    </source>
</reference>
<dbReference type="Pfam" id="PF13384">
    <property type="entry name" value="HTH_23"/>
    <property type="match status" value="1"/>
</dbReference>
<comment type="caution">
    <text evidence="2">The sequence shown here is derived from an EMBL/GenBank/DDBJ whole genome shotgun (WGS) entry which is preliminary data.</text>
</comment>
<proteinExistence type="predicted"/>
<evidence type="ECO:0000313" key="3">
    <source>
        <dbReference type="Proteomes" id="UP001172731"/>
    </source>
</evidence>
<name>A0ABT8FXC3_9MICO</name>
<evidence type="ECO:0000313" key="2">
    <source>
        <dbReference type="EMBL" id="MDN4465762.1"/>
    </source>
</evidence>
<dbReference type="Proteomes" id="UP001172731">
    <property type="component" value="Unassembled WGS sequence"/>
</dbReference>
<dbReference type="RefSeq" id="WP_301135858.1">
    <property type="nucleotide sequence ID" value="NZ_JAHWXI010000040.1"/>
</dbReference>
<dbReference type="EMBL" id="JAHWXI010000040">
    <property type="protein sequence ID" value="MDN4465762.1"/>
    <property type="molecule type" value="Genomic_DNA"/>
</dbReference>
<accession>A0ABT8FXC3</accession>
<feature type="compositionally biased region" description="Basic and acidic residues" evidence="1">
    <location>
        <begin position="1"/>
        <end position="10"/>
    </location>
</feature>